<evidence type="ECO:0000256" key="1">
    <source>
        <dbReference type="SAM" id="Phobius"/>
    </source>
</evidence>
<evidence type="ECO:0000313" key="3">
    <source>
        <dbReference type="Proteomes" id="UP001174839"/>
    </source>
</evidence>
<comment type="caution">
    <text evidence="2">The sequence shown here is derived from an EMBL/GenBank/DDBJ whole genome shotgun (WGS) entry which is preliminary data.</text>
</comment>
<keyword evidence="1" id="KW-1133">Transmembrane helix</keyword>
<evidence type="ECO:0000313" key="2">
    <source>
        <dbReference type="EMBL" id="MDM9632161.1"/>
    </source>
</evidence>
<dbReference type="Pfam" id="PF19578">
    <property type="entry name" value="DUF6090"/>
    <property type="match status" value="1"/>
</dbReference>
<protein>
    <submittedName>
        <fullName evidence="2">DUF6090 family protein</fullName>
    </submittedName>
</protein>
<proteinExistence type="predicted"/>
<name>A0ABT7WGW6_9FLAO</name>
<sequence length="254" mass="29293">MIKFFRRIRQQLLTEGKFSKYLLYAIGEIVLVVIGILIALAANDWSIEKAERLQESKYLKNIKLDLEKDLASLEYNIGFRREKIAGTEKLIAQINGTPVDDLTELSRNVFNTLNEERFTPNNSTYTELASSGNLNLISVDSIKILLLELEELYKDNAFGIDHETYEYREYISKPVFKYMDTEKLAAIFIDGQSSAQQDISREDFQALFQSPEYKNGLVIMILISKSFISQYNEIADKSKMIITLIDRELSRREG</sequence>
<feature type="transmembrane region" description="Helical" evidence="1">
    <location>
        <begin position="21"/>
        <end position="42"/>
    </location>
</feature>
<dbReference type="InterPro" id="IPR045749">
    <property type="entry name" value="DUF6090"/>
</dbReference>
<keyword evidence="3" id="KW-1185">Reference proteome</keyword>
<keyword evidence="1" id="KW-0472">Membrane</keyword>
<gene>
    <name evidence="2" type="ORF">QU605_11795</name>
</gene>
<keyword evidence="1" id="KW-0812">Transmembrane</keyword>
<dbReference type="Proteomes" id="UP001174839">
    <property type="component" value="Unassembled WGS sequence"/>
</dbReference>
<dbReference type="RefSeq" id="WP_289725526.1">
    <property type="nucleotide sequence ID" value="NZ_JAUDUY010000006.1"/>
</dbReference>
<reference evidence="2" key="1">
    <citation type="submission" date="2023-06" db="EMBL/GenBank/DDBJ databases">
        <title>Robiginitalea aurantiacus sp. nov. and Algoriphagus sediminis sp. nov., isolated from coastal sediment.</title>
        <authorList>
            <person name="Zhou Z.Y."/>
            <person name="An J."/>
            <person name="Jia Y.W."/>
            <person name="Du Z.J."/>
        </authorList>
    </citation>
    <scope>NUCLEOTIDE SEQUENCE</scope>
    <source>
        <strain evidence="2">M39</strain>
    </source>
</reference>
<dbReference type="EMBL" id="JAUDUY010000006">
    <property type="protein sequence ID" value="MDM9632161.1"/>
    <property type="molecule type" value="Genomic_DNA"/>
</dbReference>
<organism evidence="2 3">
    <name type="scientific">Robiginitalea aurantiaca</name>
    <dbReference type="NCBI Taxonomy" id="3056915"/>
    <lineage>
        <taxon>Bacteria</taxon>
        <taxon>Pseudomonadati</taxon>
        <taxon>Bacteroidota</taxon>
        <taxon>Flavobacteriia</taxon>
        <taxon>Flavobacteriales</taxon>
        <taxon>Flavobacteriaceae</taxon>
        <taxon>Robiginitalea</taxon>
    </lineage>
</organism>
<accession>A0ABT7WGW6</accession>